<dbReference type="PRINTS" id="PR00094">
    <property type="entry name" value="ADENYLTKNASE"/>
</dbReference>
<feature type="binding site" evidence="7">
    <location>
        <begin position="6"/>
        <end position="11"/>
    </location>
    <ligand>
        <name>GTP</name>
        <dbReference type="ChEBI" id="CHEBI:37565"/>
    </ligand>
</feature>
<dbReference type="HAMAP" id="MF_00235">
    <property type="entry name" value="Adenylate_kinase_Adk"/>
    <property type="match status" value="1"/>
</dbReference>
<keyword evidence="10" id="KW-1185">Reference proteome</keyword>
<feature type="binding site" evidence="7">
    <location>
        <begin position="54"/>
        <end position="56"/>
    </location>
    <ligand>
        <name>AMP</name>
        <dbReference type="ChEBI" id="CHEBI:456215"/>
    </ligand>
</feature>
<feature type="binding site" evidence="7">
    <location>
        <position position="92"/>
    </location>
    <ligand>
        <name>AMP</name>
        <dbReference type="ChEBI" id="CHEBI:456215"/>
    </ligand>
</feature>
<evidence type="ECO:0000256" key="2">
    <source>
        <dbReference type="ARBA" id="ARBA00022679"/>
    </source>
</evidence>
<evidence type="ECO:0000256" key="4">
    <source>
        <dbReference type="ARBA" id="ARBA00022777"/>
    </source>
</evidence>
<comment type="function">
    <text evidence="7">Involved in maintaining the homeostasis of cellular nucleotides by catalyzing the interconversion of nucleoside phosphates. Has GTP:AMP phosphotransferase and ITP:AMP phosphotransferase activities.</text>
</comment>
<dbReference type="FunFam" id="3.40.50.300:FF:000106">
    <property type="entry name" value="Adenylate kinase mitochondrial"/>
    <property type="match status" value="1"/>
</dbReference>
<dbReference type="InterPro" id="IPR027417">
    <property type="entry name" value="P-loop_NTPase"/>
</dbReference>
<evidence type="ECO:0000313" key="9">
    <source>
        <dbReference type="EMBL" id="QPG77244.1"/>
    </source>
</evidence>
<dbReference type="InterPro" id="IPR036193">
    <property type="entry name" value="ADK_active_lid_dom_sf"/>
</dbReference>
<keyword evidence="5 7" id="KW-0496">Mitochondrion</keyword>
<comment type="catalytic activity">
    <reaction evidence="7">
        <text>a ribonucleoside 5'-triphosphate + AMP = a ribonucleoside 5'-diphosphate + ADP</text>
        <dbReference type="Rhea" id="RHEA:13749"/>
        <dbReference type="ChEBI" id="CHEBI:57930"/>
        <dbReference type="ChEBI" id="CHEBI:61557"/>
        <dbReference type="ChEBI" id="CHEBI:456215"/>
        <dbReference type="ChEBI" id="CHEBI:456216"/>
        <dbReference type="EC" id="2.7.4.10"/>
    </reaction>
</comment>
<keyword evidence="3 7" id="KW-0547">Nucleotide-binding</keyword>
<protein>
    <recommendedName>
        <fullName evidence="7">GTP:AMP phosphotransferase, mitochondrial</fullName>
        <ecNumber evidence="7">2.7.4.10</ecNumber>
    </recommendedName>
    <alternativeName>
        <fullName evidence="7">Adenylate kinase 3</fullName>
        <shortName evidence="7">AK 3</shortName>
    </alternativeName>
</protein>
<feature type="binding site" evidence="7">
    <location>
        <begin position="85"/>
        <end position="88"/>
    </location>
    <ligand>
        <name>AMP</name>
        <dbReference type="ChEBI" id="CHEBI:456215"/>
    </ligand>
</feature>
<evidence type="ECO:0000256" key="7">
    <source>
        <dbReference type="HAMAP-Rule" id="MF_03169"/>
    </source>
</evidence>
<dbReference type="CDD" id="cd01428">
    <property type="entry name" value="ADK"/>
    <property type="match status" value="1"/>
</dbReference>
<dbReference type="PROSITE" id="PS00113">
    <property type="entry name" value="ADENYLATE_KINASE"/>
    <property type="match status" value="1"/>
</dbReference>
<dbReference type="InterPro" id="IPR006259">
    <property type="entry name" value="Adenyl_kin_sub"/>
</dbReference>
<gene>
    <name evidence="7 9" type="primary">ADK2</name>
    <name evidence="9" type="ORF">FOA43_004651</name>
</gene>
<dbReference type="Gene3D" id="3.40.50.300">
    <property type="entry name" value="P-loop containing nucleotide triphosphate hydrolases"/>
    <property type="match status" value="1"/>
</dbReference>
<dbReference type="GO" id="GO:0005525">
    <property type="term" value="F:GTP binding"/>
    <property type="evidence" value="ECO:0007669"/>
    <property type="project" value="UniProtKB-KW"/>
</dbReference>
<feature type="binding site" evidence="7">
    <location>
        <begin position="136"/>
        <end position="137"/>
    </location>
    <ligand>
        <name>GTP</name>
        <dbReference type="ChEBI" id="CHEBI:37565"/>
    </ligand>
</feature>
<dbReference type="HAMAP" id="MF_03169">
    <property type="entry name" value="Adenylate_kinase_AK3"/>
    <property type="match status" value="1"/>
</dbReference>
<dbReference type="SUPFAM" id="SSF57774">
    <property type="entry name" value="Microbial and mitochondrial ADK, insert 'zinc finger' domain"/>
    <property type="match status" value="1"/>
</dbReference>
<dbReference type="NCBIfam" id="TIGR01351">
    <property type="entry name" value="adk"/>
    <property type="match status" value="1"/>
</dbReference>
<dbReference type="GO" id="GO:0005759">
    <property type="term" value="C:mitochondrial matrix"/>
    <property type="evidence" value="ECO:0007669"/>
    <property type="project" value="UniProtKB-SubCell"/>
</dbReference>
<evidence type="ECO:0000256" key="3">
    <source>
        <dbReference type="ARBA" id="ARBA00022741"/>
    </source>
</evidence>
<dbReference type="AlphaFoldDB" id="A0A875SF54"/>
<evidence type="ECO:0000256" key="6">
    <source>
        <dbReference type="ARBA" id="ARBA00023134"/>
    </source>
</evidence>
<dbReference type="InterPro" id="IPR000850">
    <property type="entry name" value="Adenylat/UMP-CMP_kin"/>
</dbReference>
<evidence type="ECO:0000256" key="1">
    <source>
        <dbReference type="ARBA" id="ARBA00004305"/>
    </source>
</evidence>
<accession>A0A875SF54</accession>
<feature type="binding site" evidence="7">
    <location>
        <position position="33"/>
    </location>
    <ligand>
        <name>AMP</name>
        <dbReference type="ChEBI" id="CHEBI:456215"/>
    </ligand>
</feature>
<dbReference type="EC" id="2.7.4.10" evidence="7"/>
<feature type="region of interest" description="LID" evidence="7">
    <location>
        <begin position="126"/>
        <end position="163"/>
    </location>
</feature>
<comment type="similarity">
    <text evidence="7">Belongs to the adenylate kinase family. AK3 subfamily.</text>
</comment>
<dbReference type="PANTHER" id="PTHR23359">
    <property type="entry name" value="NUCLEOTIDE KINASE"/>
    <property type="match status" value="1"/>
</dbReference>
<evidence type="ECO:0000313" key="10">
    <source>
        <dbReference type="Proteomes" id="UP000662931"/>
    </source>
</evidence>
<dbReference type="Proteomes" id="UP000662931">
    <property type="component" value="Chromosome 4"/>
</dbReference>
<comment type="subunit">
    <text evidence="7">Monomer.</text>
</comment>
<feature type="binding site" evidence="7">
    <location>
        <position position="127"/>
    </location>
    <ligand>
        <name>GTP</name>
        <dbReference type="ChEBI" id="CHEBI:37565"/>
    </ligand>
</feature>
<feature type="binding site" evidence="7">
    <location>
        <position position="200"/>
    </location>
    <ligand>
        <name>GTP</name>
        <dbReference type="ChEBI" id="CHEBI:37565"/>
    </ligand>
</feature>
<dbReference type="GeneID" id="62198051"/>
<name>A0A875SF54_EENNA</name>
<dbReference type="Pfam" id="PF05191">
    <property type="entry name" value="ADK_lid"/>
    <property type="match status" value="1"/>
</dbReference>
<dbReference type="KEGG" id="bnn:FOA43_004651"/>
<feature type="binding site" evidence="7">
    <location>
        <position position="171"/>
    </location>
    <ligand>
        <name>AMP</name>
        <dbReference type="ChEBI" id="CHEBI:456215"/>
    </ligand>
</feature>
<dbReference type="Pfam" id="PF00406">
    <property type="entry name" value="ADK"/>
    <property type="match status" value="1"/>
</dbReference>
<dbReference type="GO" id="GO:0005524">
    <property type="term" value="F:ATP binding"/>
    <property type="evidence" value="ECO:0007669"/>
    <property type="project" value="InterPro"/>
</dbReference>
<dbReference type="GO" id="GO:0046041">
    <property type="term" value="P:ITP metabolic process"/>
    <property type="evidence" value="ECO:0007669"/>
    <property type="project" value="UniProtKB-UniRule"/>
</dbReference>
<feature type="binding site" evidence="7">
    <location>
        <position position="28"/>
    </location>
    <ligand>
        <name>AMP</name>
        <dbReference type="ChEBI" id="CHEBI:456215"/>
    </ligand>
</feature>
<dbReference type="GO" id="GO:0046039">
    <property type="term" value="P:GTP metabolic process"/>
    <property type="evidence" value="ECO:0007669"/>
    <property type="project" value="UniProtKB-UniRule"/>
</dbReference>
<dbReference type="InterPro" id="IPR028586">
    <property type="entry name" value="AK3/Ak4_mitochondrial"/>
</dbReference>
<dbReference type="OrthoDB" id="439792at2759"/>
<keyword evidence="4 7" id="KW-0418">Kinase</keyword>
<evidence type="ECO:0000256" key="5">
    <source>
        <dbReference type="ARBA" id="ARBA00023128"/>
    </source>
</evidence>
<dbReference type="SUPFAM" id="SSF52540">
    <property type="entry name" value="P-loop containing nucleoside triphosphate hydrolases"/>
    <property type="match status" value="1"/>
</dbReference>
<comment type="domain">
    <text evidence="7">Consists of three domains, a large central CORE domain and two small peripheral domains, NMPbind and LID, which undergo movements during catalysis. The LID domain closes over the site of phosphoryl transfer upon GTP binding. Assembling and dissambling the active center during each catalytic cycle provides an effective means to prevent GTP hydrolysis.</text>
</comment>
<dbReference type="InterPro" id="IPR033690">
    <property type="entry name" value="Adenylat_kinase_CS"/>
</dbReference>
<comment type="subcellular location">
    <subcellularLocation>
        <location evidence="1 7">Mitochondrion matrix</location>
    </subcellularLocation>
</comment>
<feature type="binding site" evidence="7">
    <location>
        <position position="160"/>
    </location>
    <ligand>
        <name>AMP</name>
        <dbReference type="ChEBI" id="CHEBI:456215"/>
    </ligand>
</feature>
<sequence length="216" mass="24320">MLGAPGSGKGTLTSRLLKKVTQLSSISTGDLLRQEIGRKSSMGKVAEEYIKQGALLPDDFMAKFVTAELGTRNWLNNRASFLLDGFPRTGNQAVQLDNELLKHDSRINLVVELNVPPEVILERIDNRWVHASSGRVYNLSYNPPKVPFKDDITGEPLTKRSDDNPEIFKVRLDKYFEQLKSIKEFYQQQGVFSTVSGDTSDIIFPKLLQLVESKFT</sequence>
<dbReference type="GO" id="GO:0004017">
    <property type="term" value="F:AMP kinase activity"/>
    <property type="evidence" value="ECO:0007669"/>
    <property type="project" value="InterPro"/>
</dbReference>
<keyword evidence="2 7" id="KW-0808">Transferase</keyword>
<feature type="region of interest" description="NMPbind" evidence="7">
    <location>
        <begin position="27"/>
        <end position="56"/>
    </location>
</feature>
<dbReference type="InterPro" id="IPR007862">
    <property type="entry name" value="Adenylate_kinase_lid-dom"/>
</dbReference>
<proteinExistence type="inferred from homology"/>
<dbReference type="RefSeq" id="XP_038780809.1">
    <property type="nucleotide sequence ID" value="XM_038924881.1"/>
</dbReference>
<dbReference type="GO" id="GO:0046033">
    <property type="term" value="P:AMP metabolic process"/>
    <property type="evidence" value="ECO:0007669"/>
    <property type="project" value="UniProtKB-UniRule"/>
</dbReference>
<dbReference type="GO" id="GO:0006172">
    <property type="term" value="P:ADP biosynthetic process"/>
    <property type="evidence" value="ECO:0007669"/>
    <property type="project" value="UniProtKB-UniRule"/>
</dbReference>
<keyword evidence="6 7" id="KW-0342">GTP-binding</keyword>
<organism evidence="9 10">
    <name type="scientific">Eeniella nana</name>
    <name type="common">Yeast</name>
    <name type="synonym">Brettanomyces nanus</name>
    <dbReference type="NCBI Taxonomy" id="13502"/>
    <lineage>
        <taxon>Eukaryota</taxon>
        <taxon>Fungi</taxon>
        <taxon>Dikarya</taxon>
        <taxon>Ascomycota</taxon>
        <taxon>Saccharomycotina</taxon>
        <taxon>Pichiomycetes</taxon>
        <taxon>Pichiales</taxon>
        <taxon>Pichiaceae</taxon>
        <taxon>Brettanomyces</taxon>
    </lineage>
</organism>
<feature type="domain" description="Adenylate kinase active site lid" evidence="8">
    <location>
        <begin position="127"/>
        <end position="162"/>
    </location>
</feature>
<evidence type="ECO:0000259" key="8">
    <source>
        <dbReference type="Pfam" id="PF05191"/>
    </source>
</evidence>
<dbReference type="EMBL" id="CP064815">
    <property type="protein sequence ID" value="QPG77244.1"/>
    <property type="molecule type" value="Genomic_DNA"/>
</dbReference>
<reference evidence="9" key="1">
    <citation type="submission" date="2020-10" db="EMBL/GenBank/DDBJ databases">
        <authorList>
            <person name="Roach M.J.R."/>
        </authorList>
    </citation>
    <scope>NUCLEOTIDE SEQUENCE</scope>
    <source>
        <strain evidence="9">CBS 1945</strain>
    </source>
</reference>
<dbReference type="GO" id="GO:0046899">
    <property type="term" value="F:nucleoside triphosphate adenylate kinase activity"/>
    <property type="evidence" value="ECO:0007669"/>
    <property type="project" value="UniProtKB-UniRule"/>
</dbReference>